<dbReference type="AlphaFoldDB" id="A0A2G3DUG8"/>
<dbReference type="SUPFAM" id="SSF51011">
    <property type="entry name" value="Glycosyl hydrolase domain"/>
    <property type="match status" value="1"/>
</dbReference>
<dbReference type="PANTHER" id="PTHR10357">
    <property type="entry name" value="ALPHA-AMYLASE FAMILY MEMBER"/>
    <property type="match status" value="1"/>
</dbReference>
<reference evidence="3 4" key="2">
    <citation type="submission" date="2017-10" db="EMBL/GenBank/DDBJ databases">
        <authorList>
            <person name="Banno H."/>
            <person name="Chua N.-H."/>
        </authorList>
    </citation>
    <scope>NUCLEOTIDE SEQUENCE [LARGE SCALE GENOMIC DNA]</scope>
    <source>
        <strain evidence="3 4">JK626</strain>
    </source>
</reference>
<dbReference type="Proteomes" id="UP000225889">
    <property type="component" value="Unassembled WGS sequence"/>
</dbReference>
<dbReference type="Gene3D" id="3.20.20.80">
    <property type="entry name" value="Glycosidases"/>
    <property type="match status" value="1"/>
</dbReference>
<sequence>MAASSAKKWWKNAIIYQIYPRTFCDSNGDNIGDIPGIISKLHYLKELGVDVIALGPIFPSPRHDSGYDTSDFRAIDPDLGTMEDLERLLSRAKRVGIKVMMDMCIASTSDEHWWFKKALEGDEKYINYYYLSAYKRNNWRGLRSRSAWNKAENGQWYLSIMGKNQPDLNWSNPDVYEEIADAMRFWLDKGIAGFRLDTMNIIYKNSMADGGFNIFVKGGEHYLYTKGCRDIIKRLNKDVWSKYKCFVIGEGTSIFPDDSRHFCEDGLDAMFFCGRIDSESKKVQRLQARRNNKKLIKLVDKGQHTLETPINYVETGDSTSFAKYFGNDKVNCLNFAKVYTGMHLALVGIPFINDGEYCRDPKVEEDPTSLYTFTSKMIEFRKNSKALSEGVYHRVAAPYDVLIFTREAKEERLYIYCNLTPSRRQVEFYGDRIVFSTYDLDSAEPFFLKPYEFRIIASNI</sequence>
<feature type="domain" description="Glycosyl hydrolase family 13 catalytic" evidence="2">
    <location>
        <begin position="17"/>
        <end position="381"/>
    </location>
</feature>
<evidence type="ECO:0000313" key="3">
    <source>
        <dbReference type="EMBL" id="PHU34515.1"/>
    </source>
</evidence>
<dbReference type="InterPro" id="IPR017853">
    <property type="entry name" value="GH"/>
</dbReference>
<dbReference type="EMBL" id="PDYF01000019">
    <property type="protein sequence ID" value="PHU34515.1"/>
    <property type="molecule type" value="Genomic_DNA"/>
</dbReference>
<comment type="caution">
    <text evidence="3">The sequence shown here is derived from an EMBL/GenBank/DDBJ whole genome shotgun (WGS) entry which is preliminary data.</text>
</comment>
<gene>
    <name evidence="3" type="ORF">CSX01_09575</name>
</gene>
<proteinExistence type="inferred from homology"/>
<evidence type="ECO:0000259" key="2">
    <source>
        <dbReference type="SMART" id="SM00642"/>
    </source>
</evidence>
<comment type="similarity">
    <text evidence="1">Belongs to the glycosyl hydrolase 13 family.</text>
</comment>
<dbReference type="GO" id="GO:0004556">
    <property type="term" value="F:alpha-amylase activity"/>
    <property type="evidence" value="ECO:0007669"/>
    <property type="project" value="TreeGrafter"/>
</dbReference>
<name>A0A2G3DUG8_9FIRM</name>
<reference evidence="3 4" key="1">
    <citation type="submission" date="2017-10" db="EMBL/GenBank/DDBJ databases">
        <title>Resolving the taxonomy of Roseburia spp., Eubacterium rectale and Agathobacter spp. through phylogenomic analysis.</title>
        <authorList>
            <person name="Sheridan P.O."/>
            <person name="Walker A.W."/>
            <person name="Duncan S.H."/>
            <person name="Scott K.P."/>
            <person name="Toole P.W.O."/>
            <person name="Luis P."/>
            <person name="Flint H.J."/>
        </authorList>
    </citation>
    <scope>NUCLEOTIDE SEQUENCE [LARGE SCALE GENOMIC DNA]</scope>
    <source>
        <strain evidence="3 4">JK626</strain>
    </source>
</reference>
<dbReference type="GO" id="GO:0009313">
    <property type="term" value="P:oligosaccharide catabolic process"/>
    <property type="evidence" value="ECO:0007669"/>
    <property type="project" value="TreeGrafter"/>
</dbReference>
<evidence type="ECO:0000313" key="4">
    <source>
        <dbReference type="Proteomes" id="UP000225889"/>
    </source>
</evidence>
<accession>A0A2G3DUG8</accession>
<dbReference type="SMART" id="SM00642">
    <property type="entry name" value="Aamy"/>
    <property type="match status" value="1"/>
</dbReference>
<dbReference type="Pfam" id="PF00128">
    <property type="entry name" value="Alpha-amylase"/>
    <property type="match status" value="1"/>
</dbReference>
<dbReference type="PANTHER" id="PTHR10357:SF179">
    <property type="entry name" value="NEUTRAL AND BASIC AMINO ACID TRANSPORT PROTEIN RBAT"/>
    <property type="match status" value="1"/>
</dbReference>
<dbReference type="SUPFAM" id="SSF51445">
    <property type="entry name" value="(Trans)glycosidases"/>
    <property type="match status" value="1"/>
</dbReference>
<organism evidence="3 4">
    <name type="scientific">Pseudobutyrivibrio ruminis</name>
    <dbReference type="NCBI Taxonomy" id="46206"/>
    <lineage>
        <taxon>Bacteria</taxon>
        <taxon>Bacillati</taxon>
        <taxon>Bacillota</taxon>
        <taxon>Clostridia</taxon>
        <taxon>Lachnospirales</taxon>
        <taxon>Lachnospiraceae</taxon>
        <taxon>Pseudobutyrivibrio</taxon>
    </lineage>
</organism>
<dbReference type="Gene3D" id="3.90.400.10">
    <property type="entry name" value="Oligo-1,6-glucosidase, Domain 2"/>
    <property type="match status" value="1"/>
</dbReference>
<dbReference type="InterPro" id="IPR045857">
    <property type="entry name" value="O16G_dom_2"/>
</dbReference>
<evidence type="ECO:0000256" key="1">
    <source>
        <dbReference type="ARBA" id="ARBA00008061"/>
    </source>
</evidence>
<dbReference type="InterPro" id="IPR006047">
    <property type="entry name" value="GH13_cat_dom"/>
</dbReference>
<protein>
    <recommendedName>
        <fullName evidence="2">Glycosyl hydrolase family 13 catalytic domain-containing protein</fullName>
    </recommendedName>
</protein>